<feature type="domain" description="Putative nitroreductase TM1586" evidence="1">
    <location>
        <begin position="6"/>
        <end position="237"/>
    </location>
</feature>
<protein>
    <submittedName>
        <fullName evidence="2">Nitroreductase</fullName>
    </submittedName>
</protein>
<evidence type="ECO:0000259" key="1">
    <source>
        <dbReference type="Pfam" id="PF14512"/>
    </source>
</evidence>
<dbReference type="Pfam" id="PF14512">
    <property type="entry name" value="TM1586_NiRdase"/>
    <property type="match status" value="1"/>
</dbReference>
<gene>
    <name evidence="2" type="ORF">KQI42_07265</name>
</gene>
<comment type="caution">
    <text evidence="2">The sequence shown here is derived from an EMBL/GenBank/DDBJ whole genome shotgun (WGS) entry which is preliminary data.</text>
</comment>
<evidence type="ECO:0000313" key="3">
    <source>
        <dbReference type="Proteomes" id="UP000749471"/>
    </source>
</evidence>
<dbReference type="Proteomes" id="UP000749471">
    <property type="component" value="Unassembled WGS sequence"/>
</dbReference>
<sequence>MLMTNFLKNRRSVREFKNKKVDVKVLEKIDEYLKELENQEGSRSILFNIYKNGEDIYRSLKGIGGYSGVMIESPHYIGIELVNNEERVAIYSSYYMEKLITKLNDLGIATCWISLMDVDDNKKKDILGSTIGQTNYLLAIGYPKPKNPFINEAFSERLGIEEIVFNEEIEKPMDIEELEAMGLSDLFYYVRFAPSAYNKQPWRFLVERDKVTLLLAYSKEEDLNLADAGIIMYYFEALASSIGINSKWELINGVHKTKECHYKYIGEFNL</sequence>
<name>A0ABS6E4P8_9FIRM</name>
<dbReference type="InterPro" id="IPR029478">
    <property type="entry name" value="TM1586_NiRdase"/>
</dbReference>
<dbReference type="CDD" id="cd02062">
    <property type="entry name" value="Nitro_FMN_reductase"/>
    <property type="match status" value="1"/>
</dbReference>
<keyword evidence="3" id="KW-1185">Reference proteome</keyword>
<dbReference type="RefSeq" id="WP_216518299.1">
    <property type="nucleotide sequence ID" value="NZ_JAHLPM010000005.1"/>
</dbReference>
<reference evidence="2 3" key="1">
    <citation type="submission" date="2021-06" db="EMBL/GenBank/DDBJ databases">
        <authorList>
            <person name="Sun Q."/>
            <person name="Li D."/>
        </authorList>
    </citation>
    <scope>NUCLEOTIDE SEQUENCE [LARGE SCALE GENOMIC DNA]</scope>
    <source>
        <strain evidence="2 3">MSJ-40</strain>
    </source>
</reference>
<dbReference type="EMBL" id="JAHLPM010000005">
    <property type="protein sequence ID" value="MBU5437801.1"/>
    <property type="molecule type" value="Genomic_DNA"/>
</dbReference>
<accession>A0ABS6E4P8</accession>
<organism evidence="2 3">
    <name type="scientific">Tissierella simiarum</name>
    <dbReference type="NCBI Taxonomy" id="2841534"/>
    <lineage>
        <taxon>Bacteria</taxon>
        <taxon>Bacillati</taxon>
        <taxon>Bacillota</taxon>
        <taxon>Tissierellia</taxon>
        <taxon>Tissierellales</taxon>
        <taxon>Tissierellaceae</taxon>
        <taxon>Tissierella</taxon>
    </lineage>
</organism>
<evidence type="ECO:0000313" key="2">
    <source>
        <dbReference type="EMBL" id="MBU5437801.1"/>
    </source>
</evidence>
<proteinExistence type="predicted"/>